<dbReference type="PATRIC" id="fig|1423715.3.peg.551"/>
<dbReference type="Proteomes" id="UP000051955">
    <property type="component" value="Unassembled WGS sequence"/>
</dbReference>
<organism evidence="1 2">
    <name type="scientific">Levilactobacillus acidifarinae DSM 19394 = JCM 15949</name>
    <dbReference type="NCBI Taxonomy" id="1423715"/>
    <lineage>
        <taxon>Bacteria</taxon>
        <taxon>Bacillati</taxon>
        <taxon>Bacillota</taxon>
        <taxon>Bacilli</taxon>
        <taxon>Lactobacillales</taxon>
        <taxon>Lactobacillaceae</taxon>
        <taxon>Levilactobacillus</taxon>
    </lineage>
</organism>
<reference evidence="1 2" key="1">
    <citation type="journal article" date="2015" name="Genome Announc.">
        <title>Expanding the biotechnology potential of lactobacilli through comparative genomics of 213 strains and associated genera.</title>
        <authorList>
            <person name="Sun Z."/>
            <person name="Harris H.M."/>
            <person name="McCann A."/>
            <person name="Guo C."/>
            <person name="Argimon S."/>
            <person name="Zhang W."/>
            <person name="Yang X."/>
            <person name="Jeffery I.B."/>
            <person name="Cooney J.C."/>
            <person name="Kagawa T.F."/>
            <person name="Liu W."/>
            <person name="Song Y."/>
            <person name="Salvetti E."/>
            <person name="Wrobel A."/>
            <person name="Rasinkangas P."/>
            <person name="Parkhill J."/>
            <person name="Rea M.C."/>
            <person name="O'Sullivan O."/>
            <person name="Ritari J."/>
            <person name="Douillard F.P."/>
            <person name="Paul Ross R."/>
            <person name="Yang R."/>
            <person name="Briner A.E."/>
            <person name="Felis G.E."/>
            <person name="de Vos W.M."/>
            <person name="Barrangou R."/>
            <person name="Klaenhammer T.R."/>
            <person name="Caufield P.W."/>
            <person name="Cui Y."/>
            <person name="Zhang H."/>
            <person name="O'Toole P.W."/>
        </authorList>
    </citation>
    <scope>NUCLEOTIDE SEQUENCE [LARGE SCALE GENOMIC DNA]</scope>
    <source>
        <strain evidence="1 2">DSM 19394</strain>
    </source>
</reference>
<dbReference type="AlphaFoldDB" id="A0A0R1LFS6"/>
<keyword evidence="2" id="KW-1185">Reference proteome</keyword>
<protein>
    <submittedName>
        <fullName evidence="1">Uncharacterized protein</fullName>
    </submittedName>
</protein>
<evidence type="ECO:0000313" key="1">
    <source>
        <dbReference type="EMBL" id="KRK94557.1"/>
    </source>
</evidence>
<gene>
    <name evidence="1" type="ORF">FD25_GL000527</name>
</gene>
<name>A0A0R1LFS6_9LACO</name>
<accession>A0A0R1LFS6</accession>
<dbReference type="RefSeq" id="WP_057803607.1">
    <property type="nucleotide sequence ID" value="NZ_AZDV01000026.1"/>
</dbReference>
<proteinExistence type="predicted"/>
<evidence type="ECO:0000313" key="2">
    <source>
        <dbReference type="Proteomes" id="UP000051955"/>
    </source>
</evidence>
<dbReference type="EMBL" id="AZDV01000026">
    <property type="protein sequence ID" value="KRK94557.1"/>
    <property type="molecule type" value="Genomic_DNA"/>
</dbReference>
<dbReference type="OrthoDB" id="5826790at2"/>
<sequence>MNDCKEVTFTNYIPFQLDEVGFDQRYHLLLVETSNPKKLNSWFNACPILAMHRLARNYNSKTQRAEGPYRYLAMIRRQTVLPPKNGNIRVTLVSLHQALHQGITPSNIVLMMLKQIIQCRVKGQVLCNQNAVSELYITLMHSYKPQKHSLVAIEVLLENQVLRLVSRTLTETTKRGYVLSDGCLKWADGGDGPFFKKGSRNDSKNLTMFLSLQSLQKFNNSKAGIAYRLVSQLQAKYLDCFKIAPHFYTCSPQYYTGRVKNFSEQQALKLLAHHTLNLITSSTNQYVDSLTCYLKQVLMQSTRLQKNNTLVTTSTQPQPGLNIQVVLDQDDPSYLLGTATTIIQHVTVTNFGQGDVDYHFQWQVKADQDVWDNAQFRTTIYQLLIKNDVYNYQLSLPASNEIQFSTRYRYLDFHKDKMGVHVTRLTIDLTGHLHFEQLNLKNTATPKGSTEFERVARAIWQCSTEKPSLLLGGLQIGQQAFAIYRSNLKTIPNLSKIKEALVSARQSNYVKLADLKIAAQLVVPNNKKDNCRRDQLLTDLQKISKGNLTIAEVRQSFSQNWQSNVMKNFAKLYHDRSNQWLYLPVRKFKPYWIGTYGIGLIGLNGNTYYYVGQQQPLDLKMTRAVQLKKIVAVDTNRSVLDNQLAFNVLENLLQVGFIRYQQYTILPFPFKYIREYLDMVNHQNNLNNQHR</sequence>
<comment type="caution">
    <text evidence="1">The sequence shown here is derived from an EMBL/GenBank/DDBJ whole genome shotgun (WGS) entry which is preliminary data.</text>
</comment>